<dbReference type="EMBL" id="PIQO01000019">
    <property type="protein sequence ID" value="PKR83383.1"/>
    <property type="molecule type" value="Genomic_DNA"/>
</dbReference>
<dbReference type="InterPro" id="IPR000847">
    <property type="entry name" value="LysR_HTH_N"/>
</dbReference>
<accession>A0A2N3LFT7</accession>
<dbReference type="Pfam" id="PF03466">
    <property type="entry name" value="LysR_substrate"/>
    <property type="match status" value="1"/>
</dbReference>
<dbReference type="PANTHER" id="PTHR30419">
    <property type="entry name" value="HTH-TYPE TRANSCRIPTIONAL REGULATOR YBHD"/>
    <property type="match status" value="1"/>
</dbReference>
<dbReference type="SUPFAM" id="SSF46785">
    <property type="entry name" value="Winged helix' DNA-binding domain"/>
    <property type="match status" value="1"/>
</dbReference>
<dbReference type="RefSeq" id="WP_101355901.1">
    <property type="nucleotide sequence ID" value="NZ_PIQO01000019.1"/>
</dbReference>
<name>A0A2N3LFT7_9BACI</name>
<dbReference type="GO" id="GO:0003700">
    <property type="term" value="F:DNA-binding transcription factor activity"/>
    <property type="evidence" value="ECO:0007669"/>
    <property type="project" value="InterPro"/>
</dbReference>
<keyword evidence="7" id="KW-1185">Reference proteome</keyword>
<dbReference type="AlphaFoldDB" id="A0A2N3LFT7"/>
<dbReference type="GO" id="GO:0005829">
    <property type="term" value="C:cytosol"/>
    <property type="evidence" value="ECO:0007669"/>
    <property type="project" value="TreeGrafter"/>
</dbReference>
<evidence type="ECO:0000256" key="2">
    <source>
        <dbReference type="ARBA" id="ARBA00023015"/>
    </source>
</evidence>
<dbReference type="PRINTS" id="PR00039">
    <property type="entry name" value="HTHLYSR"/>
</dbReference>
<evidence type="ECO:0000256" key="4">
    <source>
        <dbReference type="ARBA" id="ARBA00023163"/>
    </source>
</evidence>
<keyword evidence="2" id="KW-0805">Transcription regulation</keyword>
<dbReference type="Proteomes" id="UP000233440">
    <property type="component" value="Unassembled WGS sequence"/>
</dbReference>
<comment type="caution">
    <text evidence="6">The sequence shown here is derived from an EMBL/GenBank/DDBJ whole genome shotgun (WGS) entry which is preliminary data.</text>
</comment>
<sequence length="295" mass="33937">MEWHQIQYFQTVAETEHFTRAAEILNISQPALSRAISKLEQELEVQLFDRNGRNIVLNKYGKMFLQRVERSIHEIELGKQEIQDMIHPNHGTISLSFLHSLGISFIPSILQMFLTKYPEVRFDLSQSGSNQVFEKLLTGECDLALLSYFQDDKELHWESLWSEELFLIVSANHALASKDEIDLVEIKHEPFIAFKNGYGLRTIVDQICSQADFTPNVTFEGEEIGTVAGLVEAKLGVSIVPDVKVLDKNKIKLIRIRNPICRREIGLTWKKGRYLSPVTKKFIDFVKNLSHTKHL</sequence>
<evidence type="ECO:0000256" key="1">
    <source>
        <dbReference type="ARBA" id="ARBA00009437"/>
    </source>
</evidence>
<organism evidence="6 7">
    <name type="scientific">Heyndrickxia camelliae</name>
    <dbReference type="NCBI Taxonomy" id="1707093"/>
    <lineage>
        <taxon>Bacteria</taxon>
        <taxon>Bacillati</taxon>
        <taxon>Bacillota</taxon>
        <taxon>Bacilli</taxon>
        <taxon>Bacillales</taxon>
        <taxon>Bacillaceae</taxon>
        <taxon>Heyndrickxia</taxon>
    </lineage>
</organism>
<evidence type="ECO:0000256" key="3">
    <source>
        <dbReference type="ARBA" id="ARBA00023125"/>
    </source>
</evidence>
<dbReference type="Gene3D" id="3.40.190.290">
    <property type="match status" value="1"/>
</dbReference>
<dbReference type="InterPro" id="IPR036388">
    <property type="entry name" value="WH-like_DNA-bd_sf"/>
</dbReference>
<keyword evidence="4" id="KW-0804">Transcription</keyword>
<dbReference type="InterPro" id="IPR036390">
    <property type="entry name" value="WH_DNA-bd_sf"/>
</dbReference>
<dbReference type="PROSITE" id="PS50931">
    <property type="entry name" value="HTH_LYSR"/>
    <property type="match status" value="1"/>
</dbReference>
<reference evidence="6 7" key="1">
    <citation type="submission" date="2017-11" db="EMBL/GenBank/DDBJ databases">
        <title>Bacillus camelliae sp. nov., isolated from pu'er tea.</title>
        <authorList>
            <person name="Niu L."/>
        </authorList>
    </citation>
    <scope>NUCLEOTIDE SEQUENCE [LARGE SCALE GENOMIC DNA]</scope>
    <source>
        <strain evidence="6 7">7578-1</strain>
    </source>
</reference>
<dbReference type="FunFam" id="1.10.10.10:FF:000001">
    <property type="entry name" value="LysR family transcriptional regulator"/>
    <property type="match status" value="1"/>
</dbReference>
<proteinExistence type="inferred from homology"/>
<protein>
    <submittedName>
        <fullName evidence="6">LysR family transcriptional regulator</fullName>
    </submittedName>
</protein>
<dbReference type="PANTHER" id="PTHR30419:SF28">
    <property type="entry name" value="HTH-TYPE TRANSCRIPTIONAL REGULATOR BSDA"/>
    <property type="match status" value="1"/>
</dbReference>
<dbReference type="InterPro" id="IPR050950">
    <property type="entry name" value="HTH-type_LysR_regulators"/>
</dbReference>
<keyword evidence="3" id="KW-0238">DNA-binding</keyword>
<comment type="similarity">
    <text evidence="1">Belongs to the LysR transcriptional regulatory family.</text>
</comment>
<dbReference type="InterPro" id="IPR005119">
    <property type="entry name" value="LysR_subst-bd"/>
</dbReference>
<dbReference type="Pfam" id="PF00126">
    <property type="entry name" value="HTH_1"/>
    <property type="match status" value="1"/>
</dbReference>
<gene>
    <name evidence="6" type="ORF">CWO92_19595</name>
</gene>
<evidence type="ECO:0000259" key="5">
    <source>
        <dbReference type="PROSITE" id="PS50931"/>
    </source>
</evidence>
<dbReference type="Gene3D" id="1.10.10.10">
    <property type="entry name" value="Winged helix-like DNA-binding domain superfamily/Winged helix DNA-binding domain"/>
    <property type="match status" value="1"/>
</dbReference>
<dbReference type="GO" id="GO:0003677">
    <property type="term" value="F:DNA binding"/>
    <property type="evidence" value="ECO:0007669"/>
    <property type="project" value="UniProtKB-KW"/>
</dbReference>
<evidence type="ECO:0000313" key="6">
    <source>
        <dbReference type="EMBL" id="PKR83383.1"/>
    </source>
</evidence>
<feature type="domain" description="HTH lysR-type" evidence="5">
    <location>
        <begin position="1"/>
        <end position="58"/>
    </location>
</feature>
<dbReference type="CDD" id="cd08434">
    <property type="entry name" value="PBP2_GltC_like"/>
    <property type="match status" value="1"/>
</dbReference>
<dbReference type="OrthoDB" id="9778774at2"/>
<evidence type="ECO:0000313" key="7">
    <source>
        <dbReference type="Proteomes" id="UP000233440"/>
    </source>
</evidence>
<dbReference type="SUPFAM" id="SSF53850">
    <property type="entry name" value="Periplasmic binding protein-like II"/>
    <property type="match status" value="1"/>
</dbReference>